<dbReference type="InterPro" id="IPR000700">
    <property type="entry name" value="PAS-assoc_C"/>
</dbReference>
<keyword evidence="6" id="KW-0808">Transferase</keyword>
<proteinExistence type="predicted"/>
<dbReference type="STRING" id="1860102.ACCAA_30015"/>
<feature type="domain" description="PAC" evidence="3">
    <location>
        <begin position="601"/>
        <end position="652"/>
    </location>
</feature>
<dbReference type="InterPro" id="IPR000014">
    <property type="entry name" value="PAS"/>
</dbReference>
<dbReference type="CDD" id="cd00130">
    <property type="entry name" value="PAS"/>
    <property type="match status" value="3"/>
</dbReference>
<keyword evidence="1" id="KW-0812">Transmembrane</keyword>
<keyword evidence="1" id="KW-0472">Membrane</keyword>
<dbReference type="InterPro" id="IPR035965">
    <property type="entry name" value="PAS-like_dom_sf"/>
</dbReference>
<organism evidence="6 7">
    <name type="scientific">Candidatus Accumulibacter aalborgensis</name>
    <dbReference type="NCBI Taxonomy" id="1860102"/>
    <lineage>
        <taxon>Bacteria</taxon>
        <taxon>Pseudomonadati</taxon>
        <taxon>Pseudomonadota</taxon>
        <taxon>Betaproteobacteria</taxon>
        <taxon>Candidatus Accumulibacter</taxon>
    </lineage>
</organism>
<dbReference type="InterPro" id="IPR052155">
    <property type="entry name" value="Biofilm_reg_signaling"/>
</dbReference>
<dbReference type="Pfam" id="PF00990">
    <property type="entry name" value="GGDEF"/>
    <property type="match status" value="1"/>
</dbReference>
<dbReference type="InterPro" id="IPR001610">
    <property type="entry name" value="PAC"/>
</dbReference>
<feature type="domain" description="PAC" evidence="3">
    <location>
        <begin position="847"/>
        <end position="899"/>
    </location>
</feature>
<dbReference type="Pfam" id="PF13682">
    <property type="entry name" value="CZB"/>
    <property type="match status" value="1"/>
</dbReference>
<dbReference type="Pfam" id="PF00563">
    <property type="entry name" value="EAL"/>
    <property type="match status" value="1"/>
</dbReference>
<evidence type="ECO:0000256" key="1">
    <source>
        <dbReference type="SAM" id="Phobius"/>
    </source>
</evidence>
<dbReference type="InterPro" id="IPR043128">
    <property type="entry name" value="Rev_trsase/Diguanyl_cyclase"/>
</dbReference>
<dbReference type="CDD" id="cd01949">
    <property type="entry name" value="GGDEF"/>
    <property type="match status" value="1"/>
</dbReference>
<dbReference type="SMART" id="SM00267">
    <property type="entry name" value="GGDEF"/>
    <property type="match status" value="1"/>
</dbReference>
<dbReference type="SMART" id="SM00091">
    <property type="entry name" value="PAS"/>
    <property type="match status" value="4"/>
</dbReference>
<dbReference type="FunFam" id="3.30.70.270:FF:000001">
    <property type="entry name" value="Diguanylate cyclase domain protein"/>
    <property type="match status" value="1"/>
</dbReference>
<dbReference type="Gene3D" id="3.30.450.20">
    <property type="entry name" value="PAS domain"/>
    <property type="match status" value="4"/>
</dbReference>
<feature type="transmembrane region" description="Helical" evidence="1">
    <location>
        <begin position="363"/>
        <end position="387"/>
    </location>
</feature>
<dbReference type="Gene3D" id="3.20.20.450">
    <property type="entry name" value="EAL domain"/>
    <property type="match status" value="1"/>
</dbReference>
<evidence type="ECO:0000313" key="7">
    <source>
        <dbReference type="Proteomes" id="UP000199169"/>
    </source>
</evidence>
<name>A0A1A8XNQ7_9PROT</name>
<dbReference type="Gene3D" id="3.40.50.2300">
    <property type="match status" value="2"/>
</dbReference>
<feature type="domain" description="PAS" evidence="2">
    <location>
        <begin position="771"/>
        <end position="820"/>
    </location>
</feature>
<dbReference type="PROSITE" id="PS50887">
    <property type="entry name" value="GGDEF"/>
    <property type="match status" value="1"/>
</dbReference>
<keyword evidence="6" id="KW-0548">Nucleotidyltransferase</keyword>
<dbReference type="SMART" id="SM00086">
    <property type="entry name" value="PAC"/>
    <property type="match status" value="3"/>
</dbReference>
<dbReference type="NCBIfam" id="TIGR00254">
    <property type="entry name" value="GGDEF"/>
    <property type="match status" value="1"/>
</dbReference>
<sequence length="1454" mass="163088">MTNAVVIAVAGSDRKVWRPALKALLDRSLPVVALLCLAIFSTSVSADATSPQKVLVLHSYHQGYLWTDMIQDGFSRTLLEQLPGTEVYVEYMNTKRQAAEVMFPHLVKIYRQLYENVKLDAIVASDNNALDFLLQYRDTLFPGVPVVFCGINNFLSYQFYPGSNYTGVREDLDIVSTINIALRLHPGTSKIALITDSTETGQINLGLARDVAHNFPAIAFIELNDLTALQLSDSLKQLSDDTVVLALAFFRDSAGRNFSARESMDFIVSASPRPVYTVWDFYMAPGAIGGKLLSGRLQGESAAVLTGRILRGEKADSLPVVESPTGYIFDYAGLDRFGISESLLPVGSIVTGRPDTFYSRYKYYLWFGAALFTAQLILIISLFWNIARRRRGEAARQCAVNALSETNRMFSQFLLHSPVHVFINEIKPAGSHVLMVSDNFRDMVGIADSEIIGKTMRELFPAEFADKMDAADLSVVSTGKPLGAEEHFNGRSFTSIRFPLIQGDRKLVAGYYIDITERKEQEEKNRRIMAENETILNNVLVGIVYLKQRRIVSCNRRFEEIFQYLPGELLGESSLRLYDSRETFEQVGVEAYATVAERKNFTAETRLRHKDGSLFWGALSGRAIDPSRPQEGSIWIFSDVSERKRAEMALYERERYQRALFDNFPFLVWLKDRDSRFLAVNQAFAEACGQASANLLVGKTDLDVWPQELAEAYRADDRMVLESGRARSVEEHIEVDGQWVWFETYKSPITVDGRVTGTVGFSRDITERKRAQEKLQLAASVFTHAREGIMITATDGTIIDVNDTFSAITGFSREEVLGQNTRILSSGRQEKAFYALLWRDLTETGHWNGEIWNRRKNGEVYAEMLTISAVRDSRGKTQQYVALFSDITALKEHALQLEHLVHYDGLTTLPNRTLLADRLQQAMAQAQRRRQPLAVAYIDLDGFKAINDRHGHDAGDQLLITLASRMKQSLREGDTLARLGGDEFVAVLLDLAVVETSTRLLARLLQAAAEPVLVDDHVLQVSASLGITFYPQMGEVDADLLLRQADFAMYQAKLAGKNCYHVFDAEQDHSVRGRHESLDHIRRALSEREFVLYYQPKVNMRTGRVIGVEALIRWQHPEKGLLLPAVFLPVIEDHALAVDVGEWVIDTALTQIERWREAGLDIPVSVNVGARQLQQPNFVKRLRAILAAHPDVSPGDLELEVLETSALVDLARVSGIIEACREIGVMFALDDFGTGYSSLTYLKHLPVKLLKIDQSFVRDMLDNPDDLAILAGVLGLAVAFRRQVIAEGVETVEHGKMLLQLGCELAQGYGIARPMPALDIQGWASAWRPDCAWSNRSAINRDDLPLLFAGAEHRAWIVSIARYLKGKRVNPMPLDHYLCRFGAWLDAEGQTRYGQHCAFQGMLSLHRQVHALAGDLCELRSMGRNLEALARLCELDSLRDALIEQLQALLESRQ</sequence>
<dbReference type="SUPFAM" id="SSF55073">
    <property type="entry name" value="Nucleotide cyclase"/>
    <property type="match status" value="1"/>
</dbReference>
<dbReference type="PROSITE" id="PS50883">
    <property type="entry name" value="EAL"/>
    <property type="match status" value="1"/>
</dbReference>
<feature type="domain" description="GGDEF" evidence="5">
    <location>
        <begin position="931"/>
        <end position="1065"/>
    </location>
</feature>
<dbReference type="CDD" id="cd01948">
    <property type="entry name" value="EAL"/>
    <property type="match status" value="1"/>
</dbReference>
<dbReference type="Proteomes" id="UP000199169">
    <property type="component" value="Unassembled WGS sequence"/>
</dbReference>
<evidence type="ECO:0000259" key="3">
    <source>
        <dbReference type="PROSITE" id="PS50113"/>
    </source>
</evidence>
<dbReference type="SUPFAM" id="SSF55785">
    <property type="entry name" value="PYP-like sensor domain (PAS domain)"/>
    <property type="match status" value="4"/>
</dbReference>
<accession>A0A1A8XNQ7</accession>
<dbReference type="InterPro" id="IPR029787">
    <property type="entry name" value="Nucleotide_cyclase"/>
</dbReference>
<evidence type="ECO:0000259" key="2">
    <source>
        <dbReference type="PROSITE" id="PS50112"/>
    </source>
</evidence>
<dbReference type="Gene3D" id="3.30.70.270">
    <property type="match status" value="1"/>
</dbReference>
<dbReference type="NCBIfam" id="TIGR00229">
    <property type="entry name" value="sensory_box"/>
    <property type="match status" value="4"/>
</dbReference>
<dbReference type="EC" id="2.7.7.65" evidence="6"/>
<keyword evidence="1" id="KW-1133">Transmembrane helix</keyword>
<dbReference type="SUPFAM" id="SSF141868">
    <property type="entry name" value="EAL domain-like"/>
    <property type="match status" value="1"/>
</dbReference>
<dbReference type="GO" id="GO:0052621">
    <property type="term" value="F:diguanylate cyclase activity"/>
    <property type="evidence" value="ECO:0007669"/>
    <property type="project" value="UniProtKB-EC"/>
</dbReference>
<dbReference type="PROSITE" id="PS50112">
    <property type="entry name" value="PAS"/>
    <property type="match status" value="1"/>
</dbReference>
<dbReference type="Gene3D" id="1.20.120.30">
    <property type="entry name" value="Aspartate receptor, ligand-binding domain"/>
    <property type="match status" value="1"/>
</dbReference>
<evidence type="ECO:0000259" key="5">
    <source>
        <dbReference type="PROSITE" id="PS50887"/>
    </source>
</evidence>
<evidence type="ECO:0000259" key="4">
    <source>
        <dbReference type="PROSITE" id="PS50883"/>
    </source>
</evidence>
<dbReference type="SMART" id="SM00052">
    <property type="entry name" value="EAL"/>
    <property type="match status" value="1"/>
</dbReference>
<dbReference type="PANTHER" id="PTHR44757:SF2">
    <property type="entry name" value="BIOFILM ARCHITECTURE MAINTENANCE PROTEIN MBAA"/>
    <property type="match status" value="1"/>
</dbReference>
<evidence type="ECO:0000313" key="6">
    <source>
        <dbReference type="EMBL" id="SBT06057.1"/>
    </source>
</evidence>
<reference evidence="6 7" key="1">
    <citation type="submission" date="2016-06" db="EMBL/GenBank/DDBJ databases">
        <authorList>
            <person name="Kjaerup R.B."/>
            <person name="Dalgaard T.S."/>
            <person name="Juul-Madsen H.R."/>
        </authorList>
    </citation>
    <scope>NUCLEOTIDE SEQUENCE [LARGE SCALE GENOMIC DNA]</scope>
    <source>
        <strain evidence="6">3</strain>
    </source>
</reference>
<keyword evidence="7" id="KW-1185">Reference proteome</keyword>
<gene>
    <name evidence="6" type="ORF">ACCAA_30015</name>
</gene>
<dbReference type="InterPro" id="IPR000160">
    <property type="entry name" value="GGDEF_dom"/>
</dbReference>
<dbReference type="Pfam" id="PF13426">
    <property type="entry name" value="PAS_9"/>
    <property type="match status" value="2"/>
</dbReference>
<dbReference type="PANTHER" id="PTHR44757">
    <property type="entry name" value="DIGUANYLATE CYCLASE DGCP"/>
    <property type="match status" value="1"/>
</dbReference>
<dbReference type="Pfam" id="PF08448">
    <property type="entry name" value="PAS_4"/>
    <property type="match status" value="2"/>
</dbReference>
<dbReference type="InterPro" id="IPR025991">
    <property type="entry name" value="Chemoreceptor_zinc-bind_dom"/>
</dbReference>
<feature type="domain" description="EAL" evidence="4">
    <location>
        <begin position="1074"/>
        <end position="1328"/>
    </location>
</feature>
<dbReference type="RefSeq" id="WP_186406934.1">
    <property type="nucleotide sequence ID" value="NZ_FLQX01000105.1"/>
</dbReference>
<dbReference type="InterPro" id="IPR001633">
    <property type="entry name" value="EAL_dom"/>
</dbReference>
<dbReference type="EMBL" id="FLQX01000105">
    <property type="protein sequence ID" value="SBT06057.1"/>
    <property type="molecule type" value="Genomic_DNA"/>
</dbReference>
<protein>
    <submittedName>
        <fullName evidence="6">Putative Diguanylate cyclase</fullName>
        <ecNumber evidence="6">2.7.7.65</ecNumber>
    </submittedName>
</protein>
<dbReference type="InterPro" id="IPR013656">
    <property type="entry name" value="PAS_4"/>
</dbReference>
<dbReference type="PROSITE" id="PS50113">
    <property type="entry name" value="PAC"/>
    <property type="match status" value="3"/>
</dbReference>
<feature type="domain" description="PAC" evidence="3">
    <location>
        <begin position="722"/>
        <end position="777"/>
    </location>
</feature>
<dbReference type="InterPro" id="IPR035919">
    <property type="entry name" value="EAL_sf"/>
</dbReference>